<protein>
    <submittedName>
        <fullName evidence="2">Substrate of the Dot/Icm secretion system</fullName>
    </submittedName>
</protein>
<feature type="compositionally biased region" description="Low complexity" evidence="1">
    <location>
        <begin position="225"/>
        <end position="236"/>
    </location>
</feature>
<dbReference type="EMBL" id="LNYI01000033">
    <property type="protein sequence ID" value="KTD21007.1"/>
    <property type="molecule type" value="Genomic_DNA"/>
</dbReference>
<dbReference type="OrthoDB" id="5635174at2"/>
<organism evidence="2 3">
    <name type="scientific">Legionella lansingensis</name>
    <dbReference type="NCBI Taxonomy" id="45067"/>
    <lineage>
        <taxon>Bacteria</taxon>
        <taxon>Pseudomonadati</taxon>
        <taxon>Pseudomonadota</taxon>
        <taxon>Gammaproteobacteria</taxon>
        <taxon>Legionellales</taxon>
        <taxon>Legionellaceae</taxon>
        <taxon>Legionella</taxon>
    </lineage>
</organism>
<dbReference type="RefSeq" id="WP_028372269.1">
    <property type="nucleotide sequence ID" value="NZ_CAAAJD010000002.1"/>
</dbReference>
<name>A0A0W0VLH8_9GAMM</name>
<evidence type="ECO:0000256" key="1">
    <source>
        <dbReference type="SAM" id="MobiDB-lite"/>
    </source>
</evidence>
<evidence type="ECO:0000313" key="2">
    <source>
        <dbReference type="EMBL" id="KTD21007.1"/>
    </source>
</evidence>
<evidence type="ECO:0000313" key="3">
    <source>
        <dbReference type="Proteomes" id="UP000054869"/>
    </source>
</evidence>
<dbReference type="STRING" id="45067.Llan_1737"/>
<gene>
    <name evidence="2" type="ORF">Llan_1737</name>
</gene>
<dbReference type="Pfam" id="PF23131">
    <property type="entry name" value="DotY"/>
    <property type="match status" value="1"/>
</dbReference>
<dbReference type="CDD" id="cd22643">
    <property type="entry name" value="DotY_NTD"/>
    <property type="match status" value="1"/>
</dbReference>
<reference evidence="2 3" key="1">
    <citation type="submission" date="2015-11" db="EMBL/GenBank/DDBJ databases">
        <title>Genomic analysis of 38 Legionella species identifies large and diverse effector repertoires.</title>
        <authorList>
            <person name="Burstein D."/>
            <person name="Amaro F."/>
            <person name="Zusman T."/>
            <person name="Lifshitz Z."/>
            <person name="Cohen O."/>
            <person name="Gilbert J.A."/>
            <person name="Pupko T."/>
            <person name="Shuman H.A."/>
            <person name="Segal G."/>
        </authorList>
    </citation>
    <scope>NUCLEOTIDE SEQUENCE [LARGE SCALE GENOMIC DNA]</scope>
    <source>
        <strain evidence="2 3">ATCC 49751</strain>
    </source>
</reference>
<accession>A0A0W0VLH8</accession>
<proteinExistence type="predicted"/>
<dbReference type="AlphaFoldDB" id="A0A0W0VLH8"/>
<feature type="region of interest" description="Disordered" evidence="1">
    <location>
        <begin position="201"/>
        <end position="252"/>
    </location>
</feature>
<keyword evidence="3" id="KW-1185">Reference proteome</keyword>
<dbReference type="eggNOG" id="ENOG5030NFC">
    <property type="taxonomic scope" value="Bacteria"/>
</dbReference>
<comment type="caution">
    <text evidence="2">The sequence shown here is derived from an EMBL/GenBank/DDBJ whole genome shotgun (WGS) entry which is preliminary data.</text>
</comment>
<sequence>MKLRHEKDSLPSVEALVQCKEVATRPESANYFRDRFKNKVERAGMSEKGKDAIAHVEAFAETVRLQREFKFDPWAGVSGPLSDFHNLQHNMAEEAAKKVASNVKGPITMNFAISDKSEFVRANSVDGKPIDKDSNQGVDKLFNAWLAENNMISKESVIYQGNEKGQILHDSKDEPLRANPEDVRQMVSDKTKGFPHFLEQFNKDGQEIQVTPRLQRYPEQKPEAAKAAATAAEAEAPTPPETPSGGHTAPAA</sequence>
<dbReference type="PATRIC" id="fig|45067.4.peg.1824"/>
<dbReference type="InterPro" id="IPR049927">
    <property type="entry name" value="DotY_N"/>
</dbReference>
<dbReference type="InterPro" id="IPR056465">
    <property type="entry name" value="DotY"/>
</dbReference>
<dbReference type="Proteomes" id="UP000054869">
    <property type="component" value="Unassembled WGS sequence"/>
</dbReference>